<dbReference type="GO" id="GO:0009977">
    <property type="term" value="F:proton motive force dependent protein transmembrane transporter activity"/>
    <property type="evidence" value="ECO:0007669"/>
    <property type="project" value="TreeGrafter"/>
</dbReference>
<name>A0A516ZA31_9STRA</name>
<dbReference type="PANTHER" id="PTHR30371">
    <property type="entry name" value="SEC-INDEPENDENT PROTEIN TRANSLOCASE PROTEIN TATC"/>
    <property type="match status" value="1"/>
</dbReference>
<dbReference type="Pfam" id="PF00902">
    <property type="entry name" value="TatC"/>
    <property type="match status" value="1"/>
</dbReference>
<keyword evidence="4 6" id="KW-1133">Transmembrane helix</keyword>
<evidence type="ECO:0000313" key="7">
    <source>
        <dbReference type="EMBL" id="QDR24576.1"/>
    </source>
</evidence>
<geneLocation type="chloroplast" evidence="7"/>
<keyword evidence="5 6" id="KW-0472">Membrane</keyword>
<dbReference type="GO" id="GO:0043953">
    <property type="term" value="P:protein transport by the Tat complex"/>
    <property type="evidence" value="ECO:0007669"/>
    <property type="project" value="TreeGrafter"/>
</dbReference>
<evidence type="ECO:0000256" key="5">
    <source>
        <dbReference type="ARBA" id="ARBA00023136"/>
    </source>
</evidence>
<dbReference type="GO" id="GO:0033281">
    <property type="term" value="C:TAT protein transport complex"/>
    <property type="evidence" value="ECO:0007669"/>
    <property type="project" value="TreeGrafter"/>
</dbReference>
<organism evidence="7">
    <name type="scientific">Florenciella parvula</name>
    <dbReference type="NCBI Taxonomy" id="236787"/>
    <lineage>
        <taxon>Eukaryota</taxon>
        <taxon>Sar</taxon>
        <taxon>Stramenopiles</taxon>
        <taxon>Ochrophyta</taxon>
        <taxon>Dictyochophyceae</taxon>
        <taxon>Florenciellales</taxon>
        <taxon>Florenciella</taxon>
    </lineage>
</organism>
<protein>
    <submittedName>
        <fullName evidence="7">Twin-arginine translocase subunit TatC</fullName>
    </submittedName>
</protein>
<feature type="transmembrane region" description="Helical" evidence="6">
    <location>
        <begin position="226"/>
        <end position="246"/>
    </location>
</feature>
<proteinExistence type="inferred from homology"/>
<comment type="subcellular location">
    <subcellularLocation>
        <location evidence="1">Membrane</location>
        <topology evidence="1">Multi-pass membrane protein</topology>
    </subcellularLocation>
</comment>
<evidence type="ECO:0000256" key="6">
    <source>
        <dbReference type="SAM" id="Phobius"/>
    </source>
</evidence>
<dbReference type="AlphaFoldDB" id="A0A516ZA31"/>
<comment type="similarity">
    <text evidence="2">Belongs to the TatC family.</text>
</comment>
<reference evidence="7" key="1">
    <citation type="journal article" date="2019" name="J. Phycol.">
        <title>Dictyochophyceae plastid genomes reveal unusual variability of their organization.</title>
        <authorList>
            <person name="Han K.Y."/>
            <person name="Maciszewski K."/>
            <person name="Graf L."/>
            <person name="Yang J.H."/>
            <person name="Andersen R.A."/>
            <person name="Karnkowska A."/>
            <person name="Yoon H.S."/>
        </authorList>
    </citation>
    <scope>NUCLEOTIDE SEQUENCE</scope>
</reference>
<sequence>MNPSLDFKFQPELKSNLNLELPFTEHVEELRQRSFHVLGILILVSCIAFIDIKPIVQLLEVPVQNVKFFQLSPGEYFISTVKIAFYTGILLTSPFLLSQLTFFVIPGLNSGEKKLILPLLIGSTVLFFISLGFSYFVLIPAALQFFISYSSDVIEPLWSFNQYFDFILVLFYTTGLAFQIPIFQIILGILGVVSGKSMLKQWKYVILVATIIGAILTPSTDPITQILLSGAIVLLYVFGAGVLVILNR</sequence>
<accession>A0A516ZA31</accession>
<dbReference type="RefSeq" id="YP_009684490.1">
    <property type="nucleotide sequence ID" value="NC_044407.1"/>
</dbReference>
<keyword evidence="7" id="KW-0150">Chloroplast</keyword>
<dbReference type="InterPro" id="IPR002033">
    <property type="entry name" value="TatC"/>
</dbReference>
<feature type="transmembrane region" description="Helical" evidence="6">
    <location>
        <begin position="76"/>
        <end position="105"/>
    </location>
</feature>
<feature type="transmembrane region" description="Helical" evidence="6">
    <location>
        <begin position="202"/>
        <end position="220"/>
    </location>
</feature>
<dbReference type="PANTHER" id="PTHR30371:SF0">
    <property type="entry name" value="SEC-INDEPENDENT PROTEIN TRANSLOCASE PROTEIN TATC, CHLOROPLASTIC-RELATED"/>
    <property type="match status" value="1"/>
</dbReference>
<feature type="transmembrane region" description="Helical" evidence="6">
    <location>
        <begin position="117"/>
        <end position="147"/>
    </location>
</feature>
<dbReference type="InterPro" id="IPR019820">
    <property type="entry name" value="Sec-indep_translocase_CS"/>
</dbReference>
<dbReference type="PROSITE" id="PS01218">
    <property type="entry name" value="TATC"/>
    <property type="match status" value="1"/>
</dbReference>
<feature type="transmembrane region" description="Helical" evidence="6">
    <location>
        <begin position="167"/>
        <end position="190"/>
    </location>
</feature>
<evidence type="ECO:0000256" key="2">
    <source>
        <dbReference type="ARBA" id="ARBA00008882"/>
    </source>
</evidence>
<dbReference type="HAMAP" id="MF_00902">
    <property type="entry name" value="TatC"/>
    <property type="match status" value="1"/>
</dbReference>
<evidence type="ECO:0000256" key="4">
    <source>
        <dbReference type="ARBA" id="ARBA00022989"/>
    </source>
</evidence>
<dbReference type="PRINTS" id="PR01840">
    <property type="entry name" value="TATCFAMILY"/>
</dbReference>
<dbReference type="NCBIfam" id="TIGR00945">
    <property type="entry name" value="tatC"/>
    <property type="match status" value="1"/>
</dbReference>
<keyword evidence="3 6" id="KW-0812">Transmembrane</keyword>
<dbReference type="EMBL" id="MK518352">
    <property type="protein sequence ID" value="QDR24576.1"/>
    <property type="molecule type" value="Genomic_DNA"/>
</dbReference>
<evidence type="ECO:0000256" key="3">
    <source>
        <dbReference type="ARBA" id="ARBA00022692"/>
    </source>
</evidence>
<gene>
    <name evidence="7" type="primary">tatC</name>
</gene>
<feature type="transmembrane region" description="Helical" evidence="6">
    <location>
        <begin position="35"/>
        <end position="56"/>
    </location>
</feature>
<dbReference type="GeneID" id="41657442"/>
<keyword evidence="7" id="KW-0934">Plastid</keyword>
<evidence type="ECO:0000256" key="1">
    <source>
        <dbReference type="ARBA" id="ARBA00004141"/>
    </source>
</evidence>
<dbReference type="GO" id="GO:0065002">
    <property type="term" value="P:intracellular protein transmembrane transport"/>
    <property type="evidence" value="ECO:0007669"/>
    <property type="project" value="TreeGrafter"/>
</dbReference>